<protein>
    <submittedName>
        <fullName evidence="2">Uncharacterized protein</fullName>
    </submittedName>
</protein>
<keyword evidence="3" id="KW-1185">Reference proteome</keyword>
<sequence length="106" mass="11469">MAGNGEGGARYSPEQSHGAAVQRLSPSGGCGGRWRSGATEERRKAQRRARRWQNLLPFRLLFGGGARLTTLTSWTEAQSEMEGNGGRIVDGGHGGGEVREREDDEQ</sequence>
<accession>A0A4D6MV99</accession>
<dbReference type="AlphaFoldDB" id="A0A4D6MV99"/>
<feature type="compositionally biased region" description="Gly residues" evidence="1">
    <location>
        <begin position="83"/>
        <end position="95"/>
    </location>
</feature>
<name>A0A4D6MV99_VIGUN</name>
<organism evidence="2 3">
    <name type="scientific">Vigna unguiculata</name>
    <name type="common">Cowpea</name>
    <dbReference type="NCBI Taxonomy" id="3917"/>
    <lineage>
        <taxon>Eukaryota</taxon>
        <taxon>Viridiplantae</taxon>
        <taxon>Streptophyta</taxon>
        <taxon>Embryophyta</taxon>
        <taxon>Tracheophyta</taxon>
        <taxon>Spermatophyta</taxon>
        <taxon>Magnoliopsida</taxon>
        <taxon>eudicotyledons</taxon>
        <taxon>Gunneridae</taxon>
        <taxon>Pentapetalae</taxon>
        <taxon>rosids</taxon>
        <taxon>fabids</taxon>
        <taxon>Fabales</taxon>
        <taxon>Fabaceae</taxon>
        <taxon>Papilionoideae</taxon>
        <taxon>50 kb inversion clade</taxon>
        <taxon>NPAAA clade</taxon>
        <taxon>indigoferoid/millettioid clade</taxon>
        <taxon>Phaseoleae</taxon>
        <taxon>Vigna</taxon>
    </lineage>
</organism>
<reference evidence="2 3" key="1">
    <citation type="submission" date="2019-04" db="EMBL/GenBank/DDBJ databases">
        <title>An improved genome assembly and genetic linkage map for asparagus bean, Vigna unguiculata ssp. sesquipedialis.</title>
        <authorList>
            <person name="Xia Q."/>
            <person name="Zhang R."/>
            <person name="Dong Y."/>
        </authorList>
    </citation>
    <scope>NUCLEOTIDE SEQUENCE [LARGE SCALE GENOMIC DNA]</scope>
    <source>
        <tissue evidence="2">Leaf</tissue>
    </source>
</reference>
<feature type="region of interest" description="Disordered" evidence="1">
    <location>
        <begin position="77"/>
        <end position="106"/>
    </location>
</feature>
<gene>
    <name evidence="2" type="ORF">DEO72_LG8g1853</name>
</gene>
<dbReference type="EMBL" id="CP039352">
    <property type="protein sequence ID" value="QCE03825.1"/>
    <property type="molecule type" value="Genomic_DNA"/>
</dbReference>
<evidence type="ECO:0000313" key="3">
    <source>
        <dbReference type="Proteomes" id="UP000501690"/>
    </source>
</evidence>
<dbReference type="Proteomes" id="UP000501690">
    <property type="component" value="Linkage Group LG8"/>
</dbReference>
<evidence type="ECO:0000313" key="2">
    <source>
        <dbReference type="EMBL" id="QCE03825.1"/>
    </source>
</evidence>
<feature type="region of interest" description="Disordered" evidence="1">
    <location>
        <begin position="1"/>
        <end position="49"/>
    </location>
</feature>
<feature type="compositionally biased region" description="Basic and acidic residues" evidence="1">
    <location>
        <begin position="96"/>
        <end position="106"/>
    </location>
</feature>
<evidence type="ECO:0000256" key="1">
    <source>
        <dbReference type="SAM" id="MobiDB-lite"/>
    </source>
</evidence>
<proteinExistence type="predicted"/>